<comment type="caution">
    <text evidence="2">The sequence shown here is derived from an EMBL/GenBank/DDBJ whole genome shotgun (WGS) entry which is preliminary data.</text>
</comment>
<dbReference type="AlphaFoldDB" id="A0A162AN38"/>
<dbReference type="Gene3D" id="3.30.9.100">
    <property type="match status" value="1"/>
</dbReference>
<sequence length="376" mass="42507">MMQAHECDVLVVGAGPSGASTALNLLNHTALSVVIIEQSDLQRLRVGESVSESIFSLLTYLNIPESEFGPDCFVSTQGNTAYWGSDKSANRHAIFAPDRATYQINRDMFDTTLLEQVVRRGGSVFPRTKSKEVKKLHDGRYLVEAYHPKYGRLSITCRYLVDASGRNSSLSKLLGASLSQYDRLTGVGAFFKASKQPFEQLQLIESDEFGWWYSAALSRDVIVVTYFGDFECISKRKLNRFGDWRTYLGQSSYMSKRVEGATCVNDNLWVRPAGTHFNRFMDVNNYLPVGDAACAFDPISSMGLGFAMTSGCQAASIIGNSLTSTDFERRRKIYQQDLEQQFAQYLTLKQQFYSKEQRWPNSLFWSRRQQRVENVA</sequence>
<feature type="domain" description="FAD-binding" evidence="1">
    <location>
        <begin position="6"/>
        <end position="336"/>
    </location>
</feature>
<gene>
    <name evidence="2" type="ORF">N476_09135</name>
</gene>
<protein>
    <recommendedName>
        <fullName evidence="1">FAD-binding domain-containing protein</fullName>
    </recommendedName>
</protein>
<dbReference type="Proteomes" id="UP000076503">
    <property type="component" value="Unassembled WGS sequence"/>
</dbReference>
<reference evidence="2 3" key="1">
    <citation type="submission" date="2013-07" db="EMBL/GenBank/DDBJ databases">
        <title>Comparative Genomic and Metabolomic Analysis of Twelve Strains of Pseudoalteromonas luteoviolacea.</title>
        <authorList>
            <person name="Vynne N.G."/>
            <person name="Mansson M."/>
            <person name="Gram L."/>
        </authorList>
    </citation>
    <scope>NUCLEOTIDE SEQUENCE [LARGE SCALE GENOMIC DNA]</scope>
    <source>
        <strain evidence="2 3">H33</strain>
    </source>
</reference>
<dbReference type="SUPFAM" id="SSF51905">
    <property type="entry name" value="FAD/NAD(P)-binding domain"/>
    <property type="match status" value="1"/>
</dbReference>
<dbReference type="EMBL" id="AUXZ01000057">
    <property type="protein sequence ID" value="KZN52937.1"/>
    <property type="molecule type" value="Genomic_DNA"/>
</dbReference>
<dbReference type="OrthoDB" id="6310849at2"/>
<accession>A0A162AN38</accession>
<proteinExistence type="predicted"/>
<dbReference type="PATRIC" id="fig|1365251.3.peg.753"/>
<dbReference type="Gene3D" id="3.50.50.60">
    <property type="entry name" value="FAD/NAD(P)-binding domain"/>
    <property type="match status" value="1"/>
</dbReference>
<dbReference type="InterPro" id="IPR002938">
    <property type="entry name" value="FAD-bd"/>
</dbReference>
<evidence type="ECO:0000259" key="1">
    <source>
        <dbReference type="Pfam" id="PF01494"/>
    </source>
</evidence>
<dbReference type="NCBIfam" id="NF038171">
    <property type="entry name" value="maturase_LodB"/>
    <property type="match status" value="1"/>
</dbReference>
<dbReference type="PANTHER" id="PTHR43747:SF1">
    <property type="entry name" value="SLR1998 PROTEIN"/>
    <property type="match status" value="1"/>
</dbReference>
<dbReference type="RefSeq" id="WP_063360436.1">
    <property type="nucleotide sequence ID" value="NZ_AUXZ01000057.1"/>
</dbReference>
<organism evidence="2 3">
    <name type="scientific">Pseudoalteromonas luteoviolacea H33</name>
    <dbReference type="NCBI Taxonomy" id="1365251"/>
    <lineage>
        <taxon>Bacteria</taxon>
        <taxon>Pseudomonadati</taxon>
        <taxon>Pseudomonadota</taxon>
        <taxon>Gammaproteobacteria</taxon>
        <taxon>Alteromonadales</taxon>
        <taxon>Pseudoalteromonadaceae</taxon>
        <taxon>Pseudoalteromonas</taxon>
    </lineage>
</organism>
<evidence type="ECO:0000313" key="3">
    <source>
        <dbReference type="Proteomes" id="UP000076503"/>
    </source>
</evidence>
<dbReference type="PANTHER" id="PTHR43747">
    <property type="entry name" value="FAD-BINDING PROTEIN"/>
    <property type="match status" value="1"/>
</dbReference>
<dbReference type="InterPro" id="IPR036188">
    <property type="entry name" value="FAD/NAD-bd_sf"/>
</dbReference>
<dbReference type="PRINTS" id="PR00420">
    <property type="entry name" value="RNGMNOXGNASE"/>
</dbReference>
<dbReference type="Pfam" id="PF01494">
    <property type="entry name" value="FAD_binding_3"/>
    <property type="match status" value="1"/>
</dbReference>
<dbReference type="GO" id="GO:0071949">
    <property type="term" value="F:FAD binding"/>
    <property type="evidence" value="ECO:0007669"/>
    <property type="project" value="InterPro"/>
</dbReference>
<evidence type="ECO:0000313" key="2">
    <source>
        <dbReference type="EMBL" id="KZN52937.1"/>
    </source>
</evidence>
<dbReference type="InterPro" id="IPR050816">
    <property type="entry name" value="Flavin-dep_Halogenase_NPB"/>
</dbReference>
<name>A0A162AN38_9GAMM</name>